<evidence type="ECO:0000259" key="2">
    <source>
        <dbReference type="Pfam" id="PF16220"/>
    </source>
</evidence>
<accession>A0A8I1KLU9</accession>
<dbReference type="Gene3D" id="3.55.50.30">
    <property type="match status" value="1"/>
</dbReference>
<dbReference type="PANTHER" id="PTHR30273">
    <property type="entry name" value="PERIPLASMIC SIGNAL SENSOR AND SIGMA FACTOR ACTIVATOR FECR-RELATED"/>
    <property type="match status" value="1"/>
</dbReference>
<proteinExistence type="predicted"/>
<name>A0A8I1KLU9_9HYPH</name>
<dbReference type="Proteomes" id="UP000623250">
    <property type="component" value="Unassembled WGS sequence"/>
</dbReference>
<dbReference type="InterPro" id="IPR006860">
    <property type="entry name" value="FecR"/>
</dbReference>
<dbReference type="Pfam" id="PF04773">
    <property type="entry name" value="FecR"/>
    <property type="match status" value="1"/>
</dbReference>
<dbReference type="PANTHER" id="PTHR30273:SF2">
    <property type="entry name" value="PROTEIN FECR"/>
    <property type="match status" value="1"/>
</dbReference>
<keyword evidence="4" id="KW-1185">Reference proteome</keyword>
<comment type="caution">
    <text evidence="3">The sequence shown here is derived from an EMBL/GenBank/DDBJ whole genome shotgun (WGS) entry which is preliminary data.</text>
</comment>
<evidence type="ECO:0000313" key="3">
    <source>
        <dbReference type="EMBL" id="MBJ7544108.1"/>
    </source>
</evidence>
<reference evidence="3 4" key="1">
    <citation type="submission" date="2020-12" db="EMBL/GenBank/DDBJ databases">
        <title>Revised draft genomes of Rhodomicrobium vannielii ATCC 17100 and Rhodomicrobium udaipurense JA643.</title>
        <authorList>
            <person name="Conners E.M."/>
            <person name="Davenport E.J."/>
            <person name="Bose A."/>
        </authorList>
    </citation>
    <scope>NUCLEOTIDE SEQUENCE [LARGE SCALE GENOMIC DNA]</scope>
    <source>
        <strain evidence="3 4">JA643</strain>
    </source>
</reference>
<dbReference type="InterPro" id="IPR012373">
    <property type="entry name" value="Ferrdict_sens_TM"/>
</dbReference>
<dbReference type="GO" id="GO:0016989">
    <property type="term" value="F:sigma factor antagonist activity"/>
    <property type="evidence" value="ECO:0007669"/>
    <property type="project" value="TreeGrafter"/>
</dbReference>
<dbReference type="Pfam" id="PF16220">
    <property type="entry name" value="DUF4880"/>
    <property type="match status" value="1"/>
</dbReference>
<organism evidence="3 4">
    <name type="scientific">Rhodomicrobium udaipurense</name>
    <dbReference type="NCBI Taxonomy" id="1202716"/>
    <lineage>
        <taxon>Bacteria</taxon>
        <taxon>Pseudomonadati</taxon>
        <taxon>Pseudomonadota</taxon>
        <taxon>Alphaproteobacteria</taxon>
        <taxon>Hyphomicrobiales</taxon>
        <taxon>Hyphomicrobiaceae</taxon>
        <taxon>Rhodomicrobium</taxon>
    </lineage>
</organism>
<dbReference type="Gene3D" id="2.60.120.1440">
    <property type="match status" value="1"/>
</dbReference>
<gene>
    <name evidence="3" type="ORF">JDN41_11150</name>
</gene>
<dbReference type="InterPro" id="IPR032623">
    <property type="entry name" value="FecR_N"/>
</dbReference>
<sequence length="327" mass="35719">MAAKNGHSVEDDAVEWFVLLRDASATDEDRERFLAWRDADPAHARAWGEIERLWSNLDHVSPQSLVLRGSGREDVSLLMPSHKPPPHVIGRGALSFGSKVSAAALVLCALLIWAWMPHSFADYRSGIGERRTVLLDDHSEIELGSATAIDVAFSPTHREVRLLEGEAFFTVAKDAARPFIVATAQGEIEVRGTAFNVKITDAVAVAVAEHSVSVTSAGGNTASVQQGKIVRFDRKAVSPPSNVDLDAIQAWRRDQLVFIDTPLEAVLADLRRYRVGRIDLLSAVAGQKRITAVFEKNRIDDALDTIAESLDLRVIRATSLFTALVAN</sequence>
<dbReference type="EMBL" id="JAEMUK010000040">
    <property type="protein sequence ID" value="MBJ7544108.1"/>
    <property type="molecule type" value="Genomic_DNA"/>
</dbReference>
<dbReference type="RefSeq" id="WP_037240756.1">
    <property type="nucleotide sequence ID" value="NZ_JAEMUK010000040.1"/>
</dbReference>
<evidence type="ECO:0000313" key="4">
    <source>
        <dbReference type="Proteomes" id="UP000623250"/>
    </source>
</evidence>
<protein>
    <submittedName>
        <fullName evidence="3">FecR family protein</fullName>
    </submittedName>
</protein>
<feature type="domain" description="FecR N-terminal" evidence="2">
    <location>
        <begin position="11"/>
        <end position="53"/>
    </location>
</feature>
<evidence type="ECO:0000259" key="1">
    <source>
        <dbReference type="Pfam" id="PF04773"/>
    </source>
</evidence>
<feature type="domain" description="FecR protein" evidence="1">
    <location>
        <begin position="122"/>
        <end position="212"/>
    </location>
</feature>
<dbReference type="AlphaFoldDB" id="A0A8I1KLU9"/>
<dbReference type="PIRSF" id="PIRSF018266">
    <property type="entry name" value="FecR"/>
    <property type="match status" value="1"/>
</dbReference>